<protein>
    <submittedName>
        <fullName evidence="1">Uncharacterized protein</fullName>
    </submittedName>
</protein>
<name>A0A7C3GTT3_9BACT</name>
<dbReference type="Proteomes" id="UP000886043">
    <property type="component" value="Unassembled WGS sequence"/>
</dbReference>
<accession>A0A7C3GTT3</accession>
<evidence type="ECO:0000313" key="1">
    <source>
        <dbReference type="EMBL" id="HFC98442.1"/>
    </source>
</evidence>
<proteinExistence type="predicted"/>
<gene>
    <name evidence="1" type="ORF">ENJ40_08315</name>
</gene>
<organism evidence="1">
    <name type="scientific">Thermosulfurimonas dismutans</name>
    <dbReference type="NCBI Taxonomy" id="999894"/>
    <lineage>
        <taxon>Bacteria</taxon>
        <taxon>Pseudomonadati</taxon>
        <taxon>Thermodesulfobacteriota</taxon>
        <taxon>Thermodesulfobacteria</taxon>
        <taxon>Thermodesulfobacteriales</taxon>
        <taxon>Thermodesulfobacteriaceae</taxon>
        <taxon>Thermosulfurimonas</taxon>
    </lineage>
</organism>
<dbReference type="EMBL" id="DRMH01000113">
    <property type="protein sequence ID" value="HFC98442.1"/>
    <property type="molecule type" value="Genomic_DNA"/>
</dbReference>
<reference evidence="1" key="1">
    <citation type="journal article" date="2020" name="mSystems">
        <title>Genome- and Community-Level Interaction Insights into Carbon Utilization and Element Cycling Functions of Hydrothermarchaeota in Hydrothermal Sediment.</title>
        <authorList>
            <person name="Zhou Z."/>
            <person name="Liu Y."/>
            <person name="Xu W."/>
            <person name="Pan J."/>
            <person name="Luo Z.H."/>
            <person name="Li M."/>
        </authorList>
    </citation>
    <scope>NUCLEOTIDE SEQUENCE [LARGE SCALE GENOMIC DNA]</scope>
    <source>
        <strain evidence="1">HyVt-483</strain>
    </source>
</reference>
<dbReference type="AlphaFoldDB" id="A0A7C3GTT3"/>
<sequence>MRQISSPATFKDSYIAEVKEELAKEGIQVFKVRKPVPGKKSRKLRTPKHIKVILREAILELLKEKEVPTYKKIKQKALEIYKAKRQQQESIVDKYYGLWKIEDKNLVDKIALDEEIYYEI</sequence>
<comment type="caution">
    <text evidence="1">The sequence shown here is derived from an EMBL/GenBank/DDBJ whole genome shotgun (WGS) entry which is preliminary data.</text>
</comment>